<evidence type="ECO:0000256" key="2">
    <source>
        <dbReference type="ARBA" id="ARBA00022723"/>
    </source>
</evidence>
<dbReference type="Gene3D" id="3.40.630.10">
    <property type="entry name" value="Zn peptidases"/>
    <property type="match status" value="1"/>
</dbReference>
<evidence type="ECO:0000313" key="7">
    <source>
        <dbReference type="Proteomes" id="UP000000345"/>
    </source>
</evidence>
<evidence type="ECO:0000259" key="5">
    <source>
        <dbReference type="Pfam" id="PF24827"/>
    </source>
</evidence>
<accession>D9PYC2</accession>
<evidence type="ECO:0000256" key="4">
    <source>
        <dbReference type="ARBA" id="ARBA00022833"/>
    </source>
</evidence>
<keyword evidence="3" id="KW-0378">Hydrolase</keyword>
<name>D9PYC2_METTM</name>
<dbReference type="SUPFAM" id="SSF53187">
    <property type="entry name" value="Zn-dependent exopeptidases"/>
    <property type="match status" value="1"/>
</dbReference>
<feature type="domain" description="Succinylglutamate desuccinylase/Aspartoacylase catalytic" evidence="5">
    <location>
        <begin position="58"/>
        <end position="213"/>
    </location>
</feature>
<evidence type="ECO:0000256" key="1">
    <source>
        <dbReference type="ARBA" id="ARBA00001947"/>
    </source>
</evidence>
<proteinExistence type="predicted"/>
<protein>
    <submittedName>
        <fullName evidence="6">Predicted deacylase</fullName>
    </submittedName>
</protein>
<dbReference type="KEGG" id="mmg:MTBMA_c16410"/>
<evidence type="ECO:0000256" key="3">
    <source>
        <dbReference type="ARBA" id="ARBA00022801"/>
    </source>
</evidence>
<dbReference type="InterPro" id="IPR055438">
    <property type="entry name" value="AstE_AspA_cat"/>
</dbReference>
<evidence type="ECO:0000313" key="6">
    <source>
        <dbReference type="EMBL" id="ADL59220.1"/>
    </source>
</evidence>
<dbReference type="AlphaFoldDB" id="D9PYC2"/>
<gene>
    <name evidence="6" type="ordered locus">MTBMA_c16410</name>
</gene>
<dbReference type="STRING" id="79929.MTBMA_c16410"/>
<organism evidence="6 7">
    <name type="scientific">Methanothermobacter marburgensis (strain ATCC BAA-927 / DSM 2133 / JCM 14651 / NBRC 100331 / OCM 82 / Marburg)</name>
    <name type="common">Methanobacterium thermoautotrophicum</name>
    <dbReference type="NCBI Taxonomy" id="79929"/>
    <lineage>
        <taxon>Archaea</taxon>
        <taxon>Methanobacteriati</taxon>
        <taxon>Methanobacteriota</taxon>
        <taxon>Methanomada group</taxon>
        <taxon>Methanobacteria</taxon>
        <taxon>Methanobacteriales</taxon>
        <taxon>Methanobacteriaceae</taxon>
        <taxon>Methanothermobacter</taxon>
    </lineage>
</organism>
<dbReference type="Pfam" id="PF24827">
    <property type="entry name" value="AstE_AspA_cat"/>
    <property type="match status" value="1"/>
</dbReference>
<reference key="1">
    <citation type="submission" date="2009-08" db="EMBL/GenBank/DDBJ databases">
        <title>The genome sequence of Methanothermobacter marburgensis.</title>
        <authorList>
            <person name="Kaster A."/>
            <person name="Seedorf H."/>
            <person name="Goenrich M."/>
            <person name="Wiezer A."/>
            <person name="Liesegang H."/>
            <person name="Thauer R."/>
            <person name="Gottschalk G."/>
        </authorList>
    </citation>
    <scope>NUCLEOTIDE SEQUENCE</scope>
    <source>
        <strain>Marburg</strain>
    </source>
</reference>
<dbReference type="GO" id="GO:0046872">
    <property type="term" value="F:metal ion binding"/>
    <property type="evidence" value="ECO:0007669"/>
    <property type="project" value="UniProtKB-KW"/>
</dbReference>
<dbReference type="GeneID" id="9705350"/>
<dbReference type="RefSeq" id="WP_013296430.1">
    <property type="nucleotide sequence ID" value="NC_014408.1"/>
</dbReference>
<dbReference type="PaxDb" id="79929-MTBMA_c16410"/>
<dbReference type="GeneID" id="41327227"/>
<dbReference type="PANTHER" id="PTHR37326">
    <property type="entry name" value="BLL3975 PROTEIN"/>
    <property type="match status" value="1"/>
</dbReference>
<dbReference type="EMBL" id="CP001710">
    <property type="protein sequence ID" value="ADL59220.1"/>
    <property type="molecule type" value="Genomic_DNA"/>
</dbReference>
<dbReference type="PATRIC" id="fig|79929.8.peg.1591"/>
<dbReference type="HOGENOM" id="CLU_1159055_0_0_2"/>
<keyword evidence="4" id="KW-0862">Zinc</keyword>
<keyword evidence="2" id="KW-0479">Metal-binding</keyword>
<sequence>MFVREDSIKISTVHEGSGGDVTLNDALRPHLSSELSLELAEYSRKGTVMLTFGGGRPVVMIVAGVHGNEIPPQVAAVRLSEQLLSMDIRGTVHVIPFAAPWATMKNSRWFTGHDLNRSASIRGSVTNSIFRRACEMGVDALADFHSTAPGSKPGVEGVFCSEEPEHESMEIARYITSRTSSKLLCYEKASSHYRGALEDECNLAGIPSVTCEVLSENGVVREGSDGRSLLQMRLFLKYMGILS</sequence>
<comment type="cofactor">
    <cofactor evidence="1">
        <name>Zn(2+)</name>
        <dbReference type="ChEBI" id="CHEBI:29105"/>
    </cofactor>
</comment>
<dbReference type="PANTHER" id="PTHR37326:SF1">
    <property type="entry name" value="BLL3975 PROTEIN"/>
    <property type="match status" value="1"/>
</dbReference>
<dbReference type="Proteomes" id="UP000000345">
    <property type="component" value="Chromosome"/>
</dbReference>
<reference evidence="6 7" key="2">
    <citation type="journal article" date="2010" name="J. Bacteriol.">
        <title>Complete genome sequence of Methanothermobacter marburgensis, a methanoarchaeon model organism.</title>
        <authorList>
            <person name="Liesegang H."/>
            <person name="Kaster A.K."/>
            <person name="Wiezer A."/>
            <person name="Goenrich M."/>
            <person name="Wollherr A."/>
            <person name="Seedorf H."/>
            <person name="Gottschalk G."/>
            <person name="Thauer R.K."/>
        </authorList>
    </citation>
    <scope>NUCLEOTIDE SEQUENCE [LARGE SCALE GENOMIC DNA]</scope>
    <source>
        <strain evidence="7">ATCC BAA-927 / DSM 2133 / JCM 14651 / NBRC 100331 / OCM 82 / Marburg</strain>
    </source>
</reference>
<dbReference type="GO" id="GO:0016788">
    <property type="term" value="F:hydrolase activity, acting on ester bonds"/>
    <property type="evidence" value="ECO:0007669"/>
    <property type="project" value="InterPro"/>
</dbReference>
<dbReference type="InterPro" id="IPR053138">
    <property type="entry name" value="N-alpha-Ac-DABA_deacetylase"/>
</dbReference>
<keyword evidence="7" id="KW-1185">Reference proteome</keyword>